<dbReference type="InterPro" id="IPR036034">
    <property type="entry name" value="PDZ_sf"/>
</dbReference>
<dbReference type="GO" id="GO:0005125">
    <property type="term" value="F:cytokine activity"/>
    <property type="evidence" value="ECO:0007669"/>
    <property type="project" value="InterPro"/>
</dbReference>
<dbReference type="GO" id="GO:0050930">
    <property type="term" value="P:induction of positive chemotaxis"/>
    <property type="evidence" value="ECO:0007669"/>
    <property type="project" value="InterPro"/>
</dbReference>
<evidence type="ECO:0000259" key="2">
    <source>
        <dbReference type="PROSITE" id="PS50106"/>
    </source>
</evidence>
<feature type="compositionally biased region" description="Acidic residues" evidence="1">
    <location>
        <begin position="760"/>
        <end position="769"/>
    </location>
</feature>
<dbReference type="PROSITE" id="PS50106">
    <property type="entry name" value="PDZ"/>
    <property type="match status" value="2"/>
</dbReference>
<feature type="region of interest" description="Disordered" evidence="1">
    <location>
        <begin position="513"/>
        <end position="731"/>
    </location>
</feature>
<proteinExistence type="predicted"/>
<gene>
    <name evidence="3" type="primary">si:dkey-92i15.4</name>
</gene>
<feature type="compositionally biased region" description="Low complexity" evidence="1">
    <location>
        <begin position="361"/>
        <end position="374"/>
    </location>
</feature>
<dbReference type="OMA" id="SHKHPET"/>
<feature type="compositionally biased region" description="Polar residues" evidence="1">
    <location>
        <begin position="693"/>
        <end position="703"/>
    </location>
</feature>
<dbReference type="Gene3D" id="2.30.42.10">
    <property type="match status" value="2"/>
</dbReference>
<dbReference type="InterPro" id="IPR055287">
    <property type="entry name" value="IL-16-like"/>
</dbReference>
<keyword evidence="4" id="KW-1185">Reference proteome</keyword>
<feature type="region of interest" description="Disordered" evidence="1">
    <location>
        <begin position="755"/>
        <end position="793"/>
    </location>
</feature>
<dbReference type="AlphaFoldDB" id="A0A671XBJ0"/>
<sequence>MDLSLLPTPASEYNKQRTEARFTVRSANSPSYSLTRRSAVRKPRGILEEETGEVRGRERCGMDTGANGTNKEEDHTATGYQVRGQSCRGVKGQREEKETSGLKMSSELNQNGSAEKTITELGTANPASESRGRTDLRRNNLSSRSRSLDWTTGERSPDRGRKGYILSTKRGGTGGLDEKGVEGGRGRVMSSVEYYNSARTSNVAPEGQMLDRASRGHTLPSRFRSQPLLGPKGGQSIQERIEKLYGSTGVGKTEDGNKPKDFSTQKSYERASGGTFPRRFSSGEKSDSLSPKQSRRSFTWTEKDTSGSESYLSPGTSKTTESLSRGQRQGQTQSRYSEGSRQLEDIGTMSLDRARSRYTVAAQIRSSRAAQSNALLEEGRSDLSRLREQREGESKDQGRANHPEEKGKANGLNKTFRDRRGWLKEQEKENETELKSSSTDEDVFESNPQKNKMKTIDRKKVLEKSSVSTAASVKNKIHQFEALTQRSQGLATGQVLMPRRAFSVPMQLSRAHDGVKKSGSAKAIGGLRDKWDSLKEGEEEKEEEKATGAGKKLSSGRSLSVDEVGLRLARKEREGNDLVEKKEKDTDNVNNSAEDFDKYSRLRSMLEIPLDGGSQRRRTNFYIDESPEEASKSSPSSLPSNSSDTSAGVQKTTIVTSPVSDEDKTPTNTPDHSPFRSPTAQPENPTPAAGSEKGSTSVLTQAAKTPDQESLLLSCPLATSSNSDLPDLISPDINPNRKKQVLDLDAWVAGLNPNIKVWNDDDDYEDDDESTQKDEDSNYDSDSGESSVTVTSHMSQSDRKSFCVSLSDLCNFAGVDYESENDSDEWQPTSQRTASLSSDVSALSYVSVMPSEELDKLLEDVRGLGDNNLQDYDDVQVVVLHKDVGVGLGFSLAGGVDQNKPVTVHKVFHSGVAAQEGSIREGDQVLSINGTSLCGYIHWEALRVLRRAKCRDLGVVVLRRGGTNSACNGGAQTNGPGPTQAEATETGELLCVRLEKNNRDLGFSLEGGVGSSQENRPLTVQKIFQGGPVDKVCPGDEVLEIEGMSMVGMRRLEAWTLIRKLPSGPVDVVLRRPLKHPET</sequence>
<dbReference type="GO" id="GO:0042609">
    <property type="term" value="F:CD4 receptor binding"/>
    <property type="evidence" value="ECO:0007669"/>
    <property type="project" value="TreeGrafter"/>
</dbReference>
<dbReference type="GO" id="GO:0030595">
    <property type="term" value="P:leukocyte chemotaxis"/>
    <property type="evidence" value="ECO:0007669"/>
    <property type="project" value="TreeGrafter"/>
</dbReference>
<dbReference type="CDD" id="cd06762">
    <property type="entry name" value="PDZ6_PDZD2-PDZ3_hPro-IL-16-like"/>
    <property type="match status" value="1"/>
</dbReference>
<dbReference type="SMART" id="SM00228">
    <property type="entry name" value="PDZ"/>
    <property type="match status" value="2"/>
</dbReference>
<feature type="compositionally biased region" description="Polar residues" evidence="1">
    <location>
        <begin position="288"/>
        <end position="300"/>
    </location>
</feature>
<evidence type="ECO:0000256" key="1">
    <source>
        <dbReference type="SAM" id="MobiDB-lite"/>
    </source>
</evidence>
<reference evidence="3" key="2">
    <citation type="submission" date="2025-08" db="UniProtKB">
        <authorList>
            <consortium name="Ensembl"/>
        </authorList>
    </citation>
    <scope>IDENTIFICATION</scope>
</reference>
<feature type="domain" description="PDZ" evidence="2">
    <location>
        <begin position="877"/>
        <end position="948"/>
    </location>
</feature>
<feature type="compositionally biased region" description="Basic and acidic residues" evidence="1">
    <location>
        <begin position="569"/>
        <end position="587"/>
    </location>
</feature>
<feature type="compositionally biased region" description="Basic and acidic residues" evidence="1">
    <location>
        <begin position="415"/>
        <end position="434"/>
    </location>
</feature>
<feature type="region of interest" description="Disordered" evidence="1">
    <location>
        <begin position="33"/>
        <end position="184"/>
    </location>
</feature>
<dbReference type="GeneTree" id="ENSGT00940000156178"/>
<dbReference type="Proteomes" id="UP000472265">
    <property type="component" value="Chromosome 17"/>
</dbReference>
<feature type="compositionally biased region" description="Low complexity" evidence="1">
    <location>
        <begin position="632"/>
        <end position="646"/>
    </location>
</feature>
<feature type="compositionally biased region" description="Polar residues" evidence="1">
    <location>
        <begin position="666"/>
        <end position="683"/>
    </location>
</feature>
<dbReference type="PANTHER" id="PTHR48484:SF1">
    <property type="entry name" value="DENTIN SIALOPHOSPHOPROTEIN"/>
    <property type="match status" value="1"/>
</dbReference>
<feature type="compositionally biased region" description="Basic and acidic residues" evidence="1">
    <location>
        <begin position="52"/>
        <end position="61"/>
    </location>
</feature>
<feature type="compositionally biased region" description="Basic and acidic residues" evidence="1">
    <location>
        <begin position="252"/>
        <end position="269"/>
    </location>
</feature>
<dbReference type="SUPFAM" id="SSF50156">
    <property type="entry name" value="PDZ domain-like"/>
    <property type="match status" value="2"/>
</dbReference>
<feature type="compositionally biased region" description="Basic and acidic residues" evidence="1">
    <location>
        <begin position="377"/>
        <end position="408"/>
    </location>
</feature>
<dbReference type="Pfam" id="PF00595">
    <property type="entry name" value="PDZ"/>
    <property type="match status" value="2"/>
</dbReference>
<evidence type="ECO:0000313" key="3">
    <source>
        <dbReference type="Ensembl" id="ENSSAUP00010046270.1"/>
    </source>
</evidence>
<feature type="compositionally biased region" description="Basic and acidic residues" evidence="1">
    <location>
        <begin position="527"/>
        <end position="546"/>
    </location>
</feature>
<dbReference type="InterPro" id="IPR001478">
    <property type="entry name" value="PDZ"/>
</dbReference>
<feature type="domain" description="PDZ" evidence="2">
    <location>
        <begin position="991"/>
        <end position="1073"/>
    </location>
</feature>
<feature type="compositionally biased region" description="Polar residues" evidence="1">
    <location>
        <begin position="647"/>
        <end position="659"/>
    </location>
</feature>
<protein>
    <submittedName>
        <fullName evidence="3">Uncharacterized LOC115567962</fullName>
    </submittedName>
</protein>
<reference evidence="3" key="3">
    <citation type="submission" date="2025-09" db="UniProtKB">
        <authorList>
            <consortium name="Ensembl"/>
        </authorList>
    </citation>
    <scope>IDENTIFICATION</scope>
</reference>
<feature type="compositionally biased region" description="Polar residues" evidence="1">
    <location>
        <begin position="102"/>
        <end position="128"/>
    </location>
</feature>
<accession>A0A671XBJ0</accession>
<evidence type="ECO:0000313" key="4">
    <source>
        <dbReference type="Proteomes" id="UP000472265"/>
    </source>
</evidence>
<feature type="compositionally biased region" description="Polar residues" evidence="1">
    <location>
        <begin position="307"/>
        <end position="321"/>
    </location>
</feature>
<feature type="compositionally biased region" description="Polar residues" evidence="1">
    <location>
        <begin position="784"/>
        <end position="793"/>
    </location>
</feature>
<dbReference type="PANTHER" id="PTHR48484">
    <property type="entry name" value="PRO-INTERLEUKIN-16"/>
    <property type="match status" value="1"/>
</dbReference>
<organism evidence="3 4">
    <name type="scientific">Sparus aurata</name>
    <name type="common">Gilthead sea bream</name>
    <dbReference type="NCBI Taxonomy" id="8175"/>
    <lineage>
        <taxon>Eukaryota</taxon>
        <taxon>Metazoa</taxon>
        <taxon>Chordata</taxon>
        <taxon>Craniata</taxon>
        <taxon>Vertebrata</taxon>
        <taxon>Euteleostomi</taxon>
        <taxon>Actinopterygii</taxon>
        <taxon>Neopterygii</taxon>
        <taxon>Teleostei</taxon>
        <taxon>Neoteleostei</taxon>
        <taxon>Acanthomorphata</taxon>
        <taxon>Eupercaria</taxon>
        <taxon>Spariformes</taxon>
        <taxon>Sparidae</taxon>
        <taxon>Sparus</taxon>
    </lineage>
</organism>
<feature type="compositionally biased region" description="Basic and acidic residues" evidence="1">
    <location>
        <begin position="454"/>
        <end position="463"/>
    </location>
</feature>
<name>A0A671XBJ0_SPAAU</name>
<dbReference type="InParanoid" id="A0A671XBJ0"/>
<reference evidence="3" key="1">
    <citation type="submission" date="2021-04" db="EMBL/GenBank/DDBJ databases">
        <authorList>
            <consortium name="Wellcome Sanger Institute Data Sharing"/>
        </authorList>
    </citation>
    <scope>NUCLEOTIDE SEQUENCE [LARGE SCALE GENOMIC DNA]</scope>
</reference>
<feature type="region of interest" description="Disordered" evidence="1">
    <location>
        <begin position="199"/>
        <end position="472"/>
    </location>
</feature>
<dbReference type="Ensembl" id="ENSSAUT00010048635.1">
    <property type="protein sequence ID" value="ENSSAUP00010046270.1"/>
    <property type="gene ID" value="ENSSAUG00010019292.1"/>
</dbReference>
<dbReference type="OrthoDB" id="42382at2759"/>
<feature type="compositionally biased region" description="Low complexity" evidence="1">
    <location>
        <begin position="322"/>
        <end position="337"/>
    </location>
</feature>